<dbReference type="Pfam" id="PF05258">
    <property type="entry name" value="DciA"/>
    <property type="match status" value="1"/>
</dbReference>
<sequence>METLANTLKRILNRDYRFNEIMCMERLKAAWLQAAGAGFKAQPQDYKNKTLYCAAVNSSWADNARFQEQALIEKYKTCCPDIVIKKIQFKGTGYVEPESKQNKKEERRVCPACGEKFIGTENVCILCRNKKEQKEIKAVLKYLADTPWARYQDIKADLPQITEERFYKVQYDLREEMLYSLWRNPNQAAAVKYVMLKTGLSPDKINDKIVTEGMPKKLYKLIYEHEGE</sequence>
<dbReference type="EMBL" id="BGZP01000002">
    <property type="protein sequence ID" value="GBR77427.1"/>
    <property type="molecule type" value="Genomic_DNA"/>
</dbReference>
<organism evidence="1 2">
    <name type="scientific">Candidatus Termititenax dinenymphae</name>
    <dbReference type="NCBI Taxonomy" id="2218523"/>
    <lineage>
        <taxon>Bacteria</taxon>
        <taxon>Bacillati</taxon>
        <taxon>Candidatus Margulisiibacteriota</taxon>
        <taxon>Candidatus Termititenacia</taxon>
        <taxon>Candidatus Termititenacales</taxon>
        <taxon>Candidatus Termititenacaceae</taxon>
        <taxon>Candidatus Termititenax</taxon>
    </lineage>
</organism>
<dbReference type="AlphaFoldDB" id="A0A388TJD7"/>
<keyword evidence="2" id="KW-1185">Reference proteome</keyword>
<accession>A0A388TJD7</accession>
<evidence type="ECO:0000313" key="1">
    <source>
        <dbReference type="EMBL" id="GBR77427.1"/>
    </source>
</evidence>
<protein>
    <submittedName>
        <fullName evidence="1">Protein DUF721</fullName>
    </submittedName>
</protein>
<evidence type="ECO:0000313" key="2">
    <source>
        <dbReference type="Proteomes" id="UP000282196"/>
    </source>
</evidence>
<comment type="caution">
    <text evidence="1">The sequence shown here is derived from an EMBL/GenBank/DDBJ whole genome shotgun (WGS) entry which is preliminary data.</text>
</comment>
<proteinExistence type="predicted"/>
<dbReference type="InterPro" id="IPR007922">
    <property type="entry name" value="DciA-like"/>
</dbReference>
<gene>
    <name evidence="1" type="ORF">RDn1_086</name>
</gene>
<name>A0A388TJD7_9BACT</name>
<reference evidence="1 2" key="1">
    <citation type="journal article" date="2019" name="ISME J.">
        <title>Genome analyses of uncultured TG2/ZB3 bacteria in 'Margulisbacteria' specifically attached to ectosymbiotic spirochetes of protists in the termite gut.</title>
        <authorList>
            <person name="Utami Y.D."/>
            <person name="Kuwahara H."/>
            <person name="Igai K."/>
            <person name="Murakami T."/>
            <person name="Sugaya K."/>
            <person name="Morikawa T."/>
            <person name="Nagura Y."/>
            <person name="Yuki M."/>
            <person name="Deevong P."/>
            <person name="Inoue T."/>
            <person name="Kihara K."/>
            <person name="Lo N."/>
            <person name="Yamada A."/>
            <person name="Ohkuma M."/>
            <person name="Hongoh Y."/>
        </authorList>
    </citation>
    <scope>NUCLEOTIDE SEQUENCE [LARGE SCALE GENOMIC DNA]</scope>
    <source>
        <strain evidence="1">RsDinE6-01</strain>
    </source>
</reference>
<dbReference type="Proteomes" id="UP000282196">
    <property type="component" value="Unassembled WGS sequence"/>
</dbReference>